<keyword evidence="2" id="KW-1185">Reference proteome</keyword>
<accession>A0ABW1QF73</accession>
<dbReference type="RefSeq" id="WP_377002042.1">
    <property type="nucleotide sequence ID" value="NZ_JBHSQE010000009.1"/>
</dbReference>
<dbReference type="EMBL" id="JBHSQE010000009">
    <property type="protein sequence ID" value="MFC6147434.1"/>
    <property type="molecule type" value="Genomic_DNA"/>
</dbReference>
<gene>
    <name evidence="1" type="ORF">ACFPUZ_11540</name>
</gene>
<evidence type="ECO:0000313" key="1">
    <source>
        <dbReference type="EMBL" id="MFC6147434.1"/>
    </source>
</evidence>
<name>A0ABW1QF73_9CORY</name>
<reference evidence="2" key="1">
    <citation type="journal article" date="2019" name="Int. J. Syst. Evol. Microbiol.">
        <title>The Global Catalogue of Microorganisms (GCM) 10K type strain sequencing project: providing services to taxonomists for standard genome sequencing and annotation.</title>
        <authorList>
            <consortium name="The Broad Institute Genomics Platform"/>
            <consortium name="The Broad Institute Genome Sequencing Center for Infectious Disease"/>
            <person name="Wu L."/>
            <person name="Ma J."/>
        </authorList>
    </citation>
    <scope>NUCLEOTIDE SEQUENCE [LARGE SCALE GENOMIC DNA]</scope>
    <source>
        <strain evidence="2">CCUG 51943</strain>
    </source>
</reference>
<organism evidence="1 2">
    <name type="scientific">Corynebacterium nasicanis</name>
    <dbReference type="NCBI Taxonomy" id="1448267"/>
    <lineage>
        <taxon>Bacteria</taxon>
        <taxon>Bacillati</taxon>
        <taxon>Actinomycetota</taxon>
        <taxon>Actinomycetes</taxon>
        <taxon>Mycobacteriales</taxon>
        <taxon>Corynebacteriaceae</taxon>
        <taxon>Corynebacterium</taxon>
    </lineage>
</organism>
<dbReference type="Proteomes" id="UP001596244">
    <property type="component" value="Unassembled WGS sequence"/>
</dbReference>
<protein>
    <submittedName>
        <fullName evidence="1">Uncharacterized protein</fullName>
    </submittedName>
</protein>
<evidence type="ECO:0000313" key="2">
    <source>
        <dbReference type="Proteomes" id="UP001596244"/>
    </source>
</evidence>
<sequence length="287" mass="30020">MITLALQARGATLEWPLLHAADPHLTVHDPAEADWLHLLIGESAYVDLVRGRDWAPVWEDALAARLRHLAFGHWLRAWWPTSPLDGIPPLDPSLLDAEIAHLSDLLDEVLAFSPDEGTTPPPLSAPAPTQADYALVAGAAPPPTPSAVLSGHGPVAWQGVPAGRIDAAENSLTWVLEVLERPALALAVALLPGADPSGLAVTVTAGPARAAGVLDAAGTATLDLPLSPAAAWALEPADVTVRVGVPVEETGAERASIRALVAGRRSGTPDHNGPLYQAEQALLRDDW</sequence>
<proteinExistence type="predicted"/>
<comment type="caution">
    <text evidence="1">The sequence shown here is derived from an EMBL/GenBank/DDBJ whole genome shotgun (WGS) entry which is preliminary data.</text>
</comment>